<feature type="transmembrane region" description="Helical" evidence="1">
    <location>
        <begin position="499"/>
        <end position="517"/>
    </location>
</feature>
<keyword evidence="1" id="KW-0812">Transmembrane</keyword>
<feature type="transmembrane region" description="Helical" evidence="1">
    <location>
        <begin position="341"/>
        <end position="366"/>
    </location>
</feature>
<feature type="transmembrane region" description="Helical" evidence="1">
    <location>
        <begin position="217"/>
        <end position="243"/>
    </location>
</feature>
<comment type="caution">
    <text evidence="2">The sequence shown here is derived from an EMBL/GenBank/DDBJ whole genome shotgun (WGS) entry which is preliminary data.</text>
</comment>
<keyword evidence="1" id="KW-0472">Membrane</keyword>
<evidence type="ECO:0008006" key="4">
    <source>
        <dbReference type="Google" id="ProtNLM"/>
    </source>
</evidence>
<gene>
    <name evidence="2" type="ORF">AMK68_00660</name>
</gene>
<evidence type="ECO:0000313" key="2">
    <source>
        <dbReference type="EMBL" id="KPJ64767.1"/>
    </source>
</evidence>
<sequence>MSRPPELEPDRFEEGFTVKTVMGALFVGFIMMPGSIYLGLLVGRDLGPAAEWTTIILFNEVARRSFTTMRRQELYLIYYMAGGLVSIGMVALAGGPFAGWIWNQYLVRSPGAAQFGITNEIPRWVVPSPDSEAITKRLLWHRDWYSPEGLGFWLSPLFLLLIGDVIGKLQWLGAGYILFRTTSDVERLPFPFAPIAAQGATALAEVSADKESWRWPVFSVGAMIGLSYGFIYVAVPVFTGAFLTEPLMLIKIPFIDLTQNTEGVFPAAQWALGTDLGGILAGFVVPYPVVVGAFITNMLTNVAITPTMYRIGASETPNRFFPNWRQGMDFIQTGIATGIDFWMSIGIGIAFAIAIIGFFAVGKSLLKGRRDRREAGLVIPPGRGDFPLWLGVLMWFVATTGTVILCHKLIPRFPLWILLVFGYAWTPFNSYVSARLQGITGRGVGIPFLREAAFILSGYKGIDIWFAPIPLHDYGASAQAFREFELTGTKFTSIIKAQIFMFFLLTFCSFLFWSFYWRLGPIPSPTYAYAQTFWPMNATMQALWVTATREQKSFLLEAIKTPVLDPSRPPLVESGLVGGLALYGILVGIFKMSHMWFYGLVGGIGGAPHASIPMAIGAVLGRFYFAKRFGFRTWQLYGPVLLAGYACGTGLIGMFSIALAIIFKAVRVLPY</sequence>
<feature type="transmembrane region" description="Helical" evidence="1">
    <location>
        <begin position="76"/>
        <end position="102"/>
    </location>
</feature>
<protein>
    <recommendedName>
        <fullName evidence="4">Peptide transporter</fullName>
    </recommendedName>
</protein>
<evidence type="ECO:0000313" key="3">
    <source>
        <dbReference type="Proteomes" id="UP000052020"/>
    </source>
</evidence>
<reference evidence="2 3" key="1">
    <citation type="journal article" date="2015" name="Microbiome">
        <title>Genomic resolution of linkages in carbon, nitrogen, and sulfur cycling among widespread estuary sediment bacteria.</title>
        <authorList>
            <person name="Baker B.J."/>
            <person name="Lazar C.S."/>
            <person name="Teske A.P."/>
            <person name="Dick G.J."/>
        </authorList>
    </citation>
    <scope>NUCLEOTIDE SEQUENCE [LARGE SCALE GENOMIC DNA]</scope>
    <source>
        <strain evidence="2">DG_56</strain>
    </source>
</reference>
<feature type="transmembrane region" description="Helical" evidence="1">
    <location>
        <begin position="597"/>
        <end position="620"/>
    </location>
</feature>
<keyword evidence="1" id="KW-1133">Transmembrane helix</keyword>
<dbReference type="AlphaFoldDB" id="A0A0S7XR65"/>
<feature type="transmembrane region" description="Helical" evidence="1">
    <location>
        <begin position="152"/>
        <end position="179"/>
    </location>
</feature>
<evidence type="ECO:0000256" key="1">
    <source>
        <dbReference type="SAM" id="Phobius"/>
    </source>
</evidence>
<organism evidence="2 3">
    <name type="scientific">candidate division KD3-62 bacterium DG_56</name>
    <dbReference type="NCBI Taxonomy" id="1704032"/>
    <lineage>
        <taxon>Bacteria</taxon>
        <taxon>candidate division KD3-62</taxon>
    </lineage>
</organism>
<feature type="transmembrane region" description="Helical" evidence="1">
    <location>
        <begin position="640"/>
        <end position="663"/>
    </location>
</feature>
<dbReference type="EMBL" id="LIZY01000008">
    <property type="protein sequence ID" value="KPJ64767.1"/>
    <property type="molecule type" value="Genomic_DNA"/>
</dbReference>
<feature type="transmembrane region" description="Helical" evidence="1">
    <location>
        <begin position="571"/>
        <end position="590"/>
    </location>
</feature>
<feature type="transmembrane region" description="Helical" evidence="1">
    <location>
        <begin position="386"/>
        <end position="407"/>
    </location>
</feature>
<dbReference type="Proteomes" id="UP000052020">
    <property type="component" value="Unassembled WGS sequence"/>
</dbReference>
<name>A0A0S7XR65_9BACT</name>
<feature type="transmembrane region" description="Helical" evidence="1">
    <location>
        <begin position="20"/>
        <end position="42"/>
    </location>
</feature>
<proteinExistence type="predicted"/>
<accession>A0A0S7XR65</accession>